<sequence length="590" mass="68680">MSRFEYPRLPLKEIIGVLADTGIATVTEANLTKPNSEFVTDLITRILVHINCLQEDHGLVEFADLEQLDNPDMHVDSVKMMNLYHKIKEVIAALKCPGQFNLKDIVKPEADRTQLFLSAILNFCIHREYKMNMLQPIVSEFEVLDDQGRELDERISQLNDEISELNEAREREMPFVQEIETKIKEMQQEITALNNQQHSLKITIRNRREASMEMDQKVEARVWNNKQWEVAVAAADFYHNHLKMEPRADQERKHSSIRKRRMCRMGNLAKGLKPADKSLPNRNFCLLLLNPMINKLHYSYSYSLTFSLHQVNLYIRLSLVKVYSSCMISSYFYVAEVCLWLYKLLKKIAVCVQNCFNRLIRLQHFPISLKTPVKVKRYQLLNRDVYNLNIQWTLEERKIAQVEAKDAERAAMQSFHEQTATDEVYTKARKKMTKHLSQMQTLQEQVNEAKKVEKDVKVLKTKNSDDTVSDKSLEAKLYEKQGRVDQLEELLKQLEKEKDLKCEEASKELNNVRAQVEYNRSGLEERERNAEALVSEGAAIKKNIIVVKDSATAKQQILLAKEDEIAKEFFEYSKSMGHLLSRIEAGTNDF</sequence>
<feature type="domain" description="Kinetochore protein Nuf2 N-terminal" evidence="10">
    <location>
        <begin position="4"/>
        <end position="142"/>
    </location>
</feature>
<comment type="subcellular location">
    <subcellularLocation>
        <location evidence="1">Chromosome</location>
        <location evidence="1">Centromere</location>
    </subcellularLocation>
</comment>
<dbReference type="STRING" id="35608.A0A2U1NIB4"/>
<accession>A0A2U1NIB4</accession>
<keyword evidence="12" id="KW-1185">Reference proteome</keyword>
<evidence type="ECO:0000313" key="11">
    <source>
        <dbReference type="EMBL" id="PWA73249.1"/>
    </source>
</evidence>
<dbReference type="AlphaFoldDB" id="A0A2U1NIB4"/>
<keyword evidence="4" id="KW-0132">Cell division</keyword>
<dbReference type="Pfam" id="PF03800">
    <property type="entry name" value="Nuf2"/>
    <property type="match status" value="1"/>
</dbReference>
<keyword evidence="7" id="KW-0131">Cell cycle</keyword>
<keyword evidence="5" id="KW-0498">Mitosis</keyword>
<dbReference type="GO" id="GO:0051301">
    <property type="term" value="P:cell division"/>
    <property type="evidence" value="ECO:0007669"/>
    <property type="project" value="UniProtKB-KW"/>
</dbReference>
<evidence type="ECO:0000256" key="9">
    <source>
        <dbReference type="SAM" id="Coils"/>
    </source>
</evidence>
<feature type="coiled-coil region" evidence="9">
    <location>
        <begin position="141"/>
        <end position="203"/>
    </location>
</feature>
<dbReference type="InterPro" id="IPR038275">
    <property type="entry name" value="Nuf2_N_sf"/>
</dbReference>
<gene>
    <name evidence="11" type="ORF">CTI12_AA263490</name>
</gene>
<dbReference type="OrthoDB" id="8194677at2759"/>
<reference evidence="11 12" key="1">
    <citation type="journal article" date="2018" name="Mol. Plant">
        <title>The genome of Artemisia annua provides insight into the evolution of Asteraceae family and artemisinin biosynthesis.</title>
        <authorList>
            <person name="Shen Q."/>
            <person name="Zhang L."/>
            <person name="Liao Z."/>
            <person name="Wang S."/>
            <person name="Yan T."/>
            <person name="Shi P."/>
            <person name="Liu M."/>
            <person name="Fu X."/>
            <person name="Pan Q."/>
            <person name="Wang Y."/>
            <person name="Lv Z."/>
            <person name="Lu X."/>
            <person name="Zhang F."/>
            <person name="Jiang W."/>
            <person name="Ma Y."/>
            <person name="Chen M."/>
            <person name="Hao X."/>
            <person name="Li L."/>
            <person name="Tang Y."/>
            <person name="Lv G."/>
            <person name="Zhou Y."/>
            <person name="Sun X."/>
            <person name="Brodelius P.E."/>
            <person name="Rose J.K.C."/>
            <person name="Tang K."/>
        </authorList>
    </citation>
    <scope>NUCLEOTIDE SEQUENCE [LARGE SCALE GENOMIC DNA]</scope>
    <source>
        <strain evidence="12">cv. Huhao1</strain>
        <tissue evidence="11">Leaf</tissue>
    </source>
</reference>
<dbReference type="Gene3D" id="1.10.418.60">
    <property type="entry name" value="Ncd80 complex, Nuf2 subunit"/>
    <property type="match status" value="1"/>
</dbReference>
<evidence type="ECO:0000256" key="5">
    <source>
        <dbReference type="ARBA" id="ARBA00022776"/>
    </source>
</evidence>
<organism evidence="11 12">
    <name type="scientific">Artemisia annua</name>
    <name type="common">Sweet wormwood</name>
    <dbReference type="NCBI Taxonomy" id="35608"/>
    <lineage>
        <taxon>Eukaryota</taxon>
        <taxon>Viridiplantae</taxon>
        <taxon>Streptophyta</taxon>
        <taxon>Embryophyta</taxon>
        <taxon>Tracheophyta</taxon>
        <taxon>Spermatophyta</taxon>
        <taxon>Magnoliopsida</taxon>
        <taxon>eudicotyledons</taxon>
        <taxon>Gunneridae</taxon>
        <taxon>Pentapetalae</taxon>
        <taxon>asterids</taxon>
        <taxon>campanulids</taxon>
        <taxon>Asterales</taxon>
        <taxon>Asteraceae</taxon>
        <taxon>Asteroideae</taxon>
        <taxon>Anthemideae</taxon>
        <taxon>Artemisiinae</taxon>
        <taxon>Artemisia</taxon>
    </lineage>
</organism>
<evidence type="ECO:0000256" key="8">
    <source>
        <dbReference type="ARBA" id="ARBA00023328"/>
    </source>
</evidence>
<keyword evidence="8" id="KW-0137">Centromere</keyword>
<feature type="coiled-coil region" evidence="9">
    <location>
        <begin position="425"/>
        <end position="515"/>
    </location>
</feature>
<evidence type="ECO:0000259" key="10">
    <source>
        <dbReference type="Pfam" id="PF03800"/>
    </source>
</evidence>
<evidence type="ECO:0000256" key="6">
    <source>
        <dbReference type="ARBA" id="ARBA00023054"/>
    </source>
</evidence>
<keyword evidence="3" id="KW-0158">Chromosome</keyword>
<evidence type="ECO:0000313" key="12">
    <source>
        <dbReference type="Proteomes" id="UP000245207"/>
    </source>
</evidence>
<evidence type="ECO:0000256" key="7">
    <source>
        <dbReference type="ARBA" id="ARBA00023306"/>
    </source>
</evidence>
<dbReference type="GO" id="GO:0031262">
    <property type="term" value="C:Ndc80 complex"/>
    <property type="evidence" value="ECO:0007669"/>
    <property type="project" value="InterPro"/>
</dbReference>
<comment type="caution">
    <text evidence="11">The sequence shown here is derived from an EMBL/GenBank/DDBJ whole genome shotgun (WGS) entry which is preliminary data.</text>
</comment>
<evidence type="ECO:0000256" key="3">
    <source>
        <dbReference type="ARBA" id="ARBA00022454"/>
    </source>
</evidence>
<dbReference type="EMBL" id="PKPP01002766">
    <property type="protein sequence ID" value="PWA73249.1"/>
    <property type="molecule type" value="Genomic_DNA"/>
</dbReference>
<dbReference type="InterPro" id="IPR005549">
    <property type="entry name" value="Kinetochore_Nuf2_N"/>
</dbReference>
<dbReference type="PANTHER" id="PTHR48441">
    <property type="match status" value="1"/>
</dbReference>
<evidence type="ECO:0000256" key="1">
    <source>
        <dbReference type="ARBA" id="ARBA00004584"/>
    </source>
</evidence>
<dbReference type="PANTHER" id="PTHR48441:SF1">
    <property type="entry name" value="NT-3"/>
    <property type="match status" value="1"/>
</dbReference>
<dbReference type="Proteomes" id="UP000245207">
    <property type="component" value="Unassembled WGS sequence"/>
</dbReference>
<keyword evidence="6 9" id="KW-0175">Coiled coil</keyword>
<protein>
    <recommendedName>
        <fullName evidence="10">Kinetochore protein Nuf2 N-terminal domain-containing protein</fullName>
    </recommendedName>
</protein>
<proteinExistence type="inferred from homology"/>
<evidence type="ECO:0000256" key="2">
    <source>
        <dbReference type="ARBA" id="ARBA00005498"/>
    </source>
</evidence>
<evidence type="ECO:0000256" key="4">
    <source>
        <dbReference type="ARBA" id="ARBA00022618"/>
    </source>
</evidence>
<comment type="similarity">
    <text evidence="2">Belongs to the NUF2 family.</text>
</comment>
<name>A0A2U1NIB4_ARTAN</name>